<dbReference type="GeneID" id="15010728"/>
<reference evidence="1 2" key="1">
    <citation type="submission" date="2010-11" db="EMBL/GenBank/DDBJ databases">
        <title>The Genome Sequence of Vibrio phage VBP47.</title>
        <authorList>
            <consortium name="The Broad Institute Genome Sequencing Platform"/>
            <person name="Henn M.R."/>
            <person name="Wharam S."/>
            <person name="Gilg I."/>
            <person name="Martinez Martinez J."/>
            <person name="Wilson W."/>
            <person name="Levin J."/>
            <person name="Malboeuf C."/>
            <person name="Casali M."/>
            <person name="Russ C."/>
            <person name="Lennon N."/>
            <person name="Chapman S.B."/>
            <person name="Erlich R."/>
            <person name="Young S.K."/>
            <person name="Yandava C."/>
            <person name="Zeng Q."/>
            <person name="Fitzgerald M.F."/>
            <person name="Alvarado L."/>
            <person name="Anderson S."/>
            <person name="Berlin A."/>
            <person name="Chen Z."/>
            <person name="Freedman E."/>
            <person name="Gellesch M."/>
            <person name="Goldberg J."/>
            <person name="Green L."/>
            <person name="Griggs A."/>
            <person name="Gujja S."/>
            <person name="Heilman E."/>
            <person name="Heiman D."/>
            <person name="Hollinger A."/>
            <person name="Howarth C."/>
            <person name="Larson L."/>
            <person name="Mehta T."/>
            <person name="Neiman D."/>
            <person name="Pearson M."/>
            <person name="Roberts A."/>
            <person name="Ryan E."/>
            <person name="Saif S."/>
            <person name="Shea T."/>
            <person name="Shenoy N."/>
            <person name="Sisk P."/>
            <person name="Stolte C."/>
            <person name="Sykes S."/>
            <person name="White J."/>
            <person name="Haas B."/>
            <person name="Nusbaum C."/>
            <person name="Birren B."/>
        </authorList>
    </citation>
    <scope>NUCLEOTIDE SEQUENCE [LARGE SCALE GENOMIC DNA]</scope>
    <source>
        <strain evidence="1 2">VBP47</strain>
    </source>
</reference>
<dbReference type="EMBL" id="HQ634194">
    <property type="protein sequence ID" value="AGH57125.1"/>
    <property type="molecule type" value="Genomic_DNA"/>
</dbReference>
<dbReference type="KEGG" id="vg:15010728"/>
<gene>
    <name evidence="1" type="ORF">VPNG_00101</name>
</gene>
<sequence>MHHYTYKINYSDGKAYIGVRSCECLPEEDSKYIGSSKYTPNDLILNKEIIKCFTTREEAVEHEIALHEAYNVAESDDYYNRSKQTAVKFDTTGVKIERTTKHNQKIKEALTGRKRSPEECAALSKAFKGKPKGAHAPEVYAKGVATRRANGNMESPMKGKVYSDEDTVRLYADRCKYGDTYTWIHKESGEIEKGTCQEMGLKYGVGVKPTGRFRNIIKGKAKSYKGWRLLNASTN</sequence>
<dbReference type="OrthoDB" id="6074at10239"/>
<name>M4SPA3_9CAUD</name>
<dbReference type="Proteomes" id="UP000204031">
    <property type="component" value="Segment"/>
</dbReference>
<accession>M4SPA3</accession>
<dbReference type="RefSeq" id="YP_007674196.1">
    <property type="nucleotide sequence ID" value="NC_020848.1"/>
</dbReference>
<evidence type="ECO:0000313" key="2">
    <source>
        <dbReference type="Proteomes" id="UP000204031"/>
    </source>
</evidence>
<protein>
    <recommendedName>
        <fullName evidence="3">Homing endonuclease</fullName>
    </recommendedName>
</protein>
<evidence type="ECO:0008006" key="3">
    <source>
        <dbReference type="Google" id="ProtNLM"/>
    </source>
</evidence>
<proteinExistence type="predicted"/>
<keyword evidence="2" id="KW-1185">Reference proteome</keyword>
<organism evidence="1 2">
    <name type="scientific">Vibrio phage VBP47</name>
    <dbReference type="NCBI Taxonomy" id="754073"/>
    <lineage>
        <taxon>Viruses</taxon>
        <taxon>Duplodnaviria</taxon>
        <taxon>Heunggongvirae</taxon>
        <taxon>Uroviricota</taxon>
        <taxon>Caudoviricetes</taxon>
        <taxon>Schitoviridae</taxon>
        <taxon>Fuhrmanvirinae</taxon>
        <taxon>Stoningtonvirus</taxon>
        <taxon>Stoningtonvirus VBP47</taxon>
    </lineage>
</organism>
<evidence type="ECO:0000313" key="1">
    <source>
        <dbReference type="EMBL" id="AGH57125.1"/>
    </source>
</evidence>